<comment type="caution">
    <text evidence="6">The sequence shown here is derived from an EMBL/GenBank/DDBJ whole genome shotgun (WGS) entry which is preliminary data.</text>
</comment>
<dbReference type="PANTHER" id="PTHR43103">
    <property type="entry name" value="NUCLEOSIDE-DIPHOSPHATE-SUGAR EPIMERASE"/>
    <property type="match status" value="1"/>
</dbReference>
<evidence type="ECO:0000256" key="3">
    <source>
        <dbReference type="ARBA" id="ARBA00023027"/>
    </source>
</evidence>
<evidence type="ECO:0000259" key="5">
    <source>
        <dbReference type="Pfam" id="PF01370"/>
    </source>
</evidence>
<dbReference type="Gene3D" id="3.40.50.720">
    <property type="entry name" value="NAD(P)-binding Rossmann-like Domain"/>
    <property type="match status" value="1"/>
</dbReference>
<accession>A0AAN7AEL9</accession>
<dbReference type="Proteomes" id="UP001302126">
    <property type="component" value="Unassembled WGS sequence"/>
</dbReference>
<gene>
    <name evidence="6" type="ORF">QBC35DRAFT_456716</name>
</gene>
<dbReference type="PANTHER" id="PTHR43103:SF5">
    <property type="entry name" value="4-EPIMERASE, PUTATIVE (AFU_ORTHOLOGUE AFUA_7G00360)-RELATED"/>
    <property type="match status" value="1"/>
</dbReference>
<protein>
    <recommendedName>
        <fullName evidence="5">NAD-dependent epimerase/dehydratase domain-containing protein</fullName>
    </recommendedName>
</protein>
<evidence type="ECO:0000313" key="6">
    <source>
        <dbReference type="EMBL" id="KAK4183022.1"/>
    </source>
</evidence>
<feature type="compositionally biased region" description="Basic and acidic residues" evidence="4">
    <location>
        <begin position="35"/>
        <end position="50"/>
    </location>
</feature>
<feature type="region of interest" description="Disordered" evidence="4">
    <location>
        <begin position="28"/>
        <end position="50"/>
    </location>
</feature>
<evidence type="ECO:0000256" key="1">
    <source>
        <dbReference type="ARBA" id="ARBA00007637"/>
    </source>
</evidence>
<name>A0AAN7AEL9_9PEZI</name>
<keyword evidence="7" id="KW-1185">Reference proteome</keyword>
<organism evidence="6 7">
    <name type="scientific">Podospora australis</name>
    <dbReference type="NCBI Taxonomy" id="1536484"/>
    <lineage>
        <taxon>Eukaryota</taxon>
        <taxon>Fungi</taxon>
        <taxon>Dikarya</taxon>
        <taxon>Ascomycota</taxon>
        <taxon>Pezizomycotina</taxon>
        <taxon>Sordariomycetes</taxon>
        <taxon>Sordariomycetidae</taxon>
        <taxon>Sordariales</taxon>
        <taxon>Podosporaceae</taxon>
        <taxon>Podospora</taxon>
    </lineage>
</organism>
<evidence type="ECO:0000256" key="2">
    <source>
        <dbReference type="ARBA" id="ARBA00023002"/>
    </source>
</evidence>
<dbReference type="Pfam" id="PF01370">
    <property type="entry name" value="Epimerase"/>
    <property type="match status" value="1"/>
</dbReference>
<dbReference type="InterPro" id="IPR036291">
    <property type="entry name" value="NAD(P)-bd_dom_sf"/>
</dbReference>
<sequence length="273" mass="29505">MKSMKIAITGARGSVGREVVRACAEAGHSTVQVDGSHEDQDTETPRTEMRTADTANDYDALVAAIKDCDAFIHLAAVPDPVDKPDHFVHQTNVCSAFNGFRAAAEVGIKRICYASSVNTIGLVYSNQPLNFPYFPIDEEYTPLPTDAYALAKQEAEVAAESICRWFPGTKIACLRIQQIDAKKAVEEDYEGNHEKQVKQLWGWVSPAAVGRACLLAVENADRFEGMEVINIVAPGIVTAGGNRGKTSEELAGKYFPQAEQRGVEGDKGVLDGG</sequence>
<keyword evidence="2" id="KW-0560">Oxidoreductase</keyword>
<dbReference type="SUPFAM" id="SSF51735">
    <property type="entry name" value="NAD(P)-binding Rossmann-fold domains"/>
    <property type="match status" value="1"/>
</dbReference>
<dbReference type="GO" id="GO:0016491">
    <property type="term" value="F:oxidoreductase activity"/>
    <property type="evidence" value="ECO:0007669"/>
    <property type="project" value="UniProtKB-KW"/>
</dbReference>
<reference evidence="6" key="2">
    <citation type="submission" date="2023-05" db="EMBL/GenBank/DDBJ databases">
        <authorList>
            <consortium name="Lawrence Berkeley National Laboratory"/>
            <person name="Steindorff A."/>
            <person name="Hensen N."/>
            <person name="Bonometti L."/>
            <person name="Westerberg I."/>
            <person name="Brannstrom I.O."/>
            <person name="Guillou S."/>
            <person name="Cros-Aarteil S."/>
            <person name="Calhoun S."/>
            <person name="Haridas S."/>
            <person name="Kuo A."/>
            <person name="Mondo S."/>
            <person name="Pangilinan J."/>
            <person name="Riley R."/>
            <person name="Labutti K."/>
            <person name="Andreopoulos B."/>
            <person name="Lipzen A."/>
            <person name="Chen C."/>
            <person name="Yanf M."/>
            <person name="Daum C."/>
            <person name="Ng V."/>
            <person name="Clum A."/>
            <person name="Ohm R."/>
            <person name="Martin F."/>
            <person name="Silar P."/>
            <person name="Natvig D."/>
            <person name="Lalanne C."/>
            <person name="Gautier V."/>
            <person name="Ament-Velasquez S.L."/>
            <person name="Kruys A."/>
            <person name="Hutchinson M.I."/>
            <person name="Powell A.J."/>
            <person name="Barry K."/>
            <person name="Miller A.N."/>
            <person name="Grigoriev I.V."/>
            <person name="Debuchy R."/>
            <person name="Gladieux P."/>
            <person name="Thoren M.H."/>
            <person name="Johannesson H."/>
        </authorList>
    </citation>
    <scope>NUCLEOTIDE SEQUENCE</scope>
    <source>
        <strain evidence="6">PSN309</strain>
    </source>
</reference>
<dbReference type="InterPro" id="IPR001509">
    <property type="entry name" value="Epimerase_deHydtase"/>
</dbReference>
<dbReference type="AlphaFoldDB" id="A0AAN7AEL9"/>
<dbReference type="EMBL" id="MU864586">
    <property type="protein sequence ID" value="KAK4183022.1"/>
    <property type="molecule type" value="Genomic_DNA"/>
</dbReference>
<feature type="domain" description="NAD-dependent epimerase/dehydratase" evidence="5">
    <location>
        <begin position="6"/>
        <end position="178"/>
    </location>
</feature>
<proteinExistence type="inferred from homology"/>
<reference evidence="6" key="1">
    <citation type="journal article" date="2023" name="Mol. Phylogenet. Evol.">
        <title>Genome-scale phylogeny and comparative genomics of the fungal order Sordariales.</title>
        <authorList>
            <person name="Hensen N."/>
            <person name="Bonometti L."/>
            <person name="Westerberg I."/>
            <person name="Brannstrom I.O."/>
            <person name="Guillou S."/>
            <person name="Cros-Aarteil S."/>
            <person name="Calhoun S."/>
            <person name="Haridas S."/>
            <person name="Kuo A."/>
            <person name="Mondo S."/>
            <person name="Pangilinan J."/>
            <person name="Riley R."/>
            <person name="LaButti K."/>
            <person name="Andreopoulos B."/>
            <person name="Lipzen A."/>
            <person name="Chen C."/>
            <person name="Yan M."/>
            <person name="Daum C."/>
            <person name="Ng V."/>
            <person name="Clum A."/>
            <person name="Steindorff A."/>
            <person name="Ohm R.A."/>
            <person name="Martin F."/>
            <person name="Silar P."/>
            <person name="Natvig D.O."/>
            <person name="Lalanne C."/>
            <person name="Gautier V."/>
            <person name="Ament-Velasquez S.L."/>
            <person name="Kruys A."/>
            <person name="Hutchinson M.I."/>
            <person name="Powell A.J."/>
            <person name="Barry K."/>
            <person name="Miller A.N."/>
            <person name="Grigoriev I.V."/>
            <person name="Debuchy R."/>
            <person name="Gladieux P."/>
            <person name="Hiltunen Thoren M."/>
            <person name="Johannesson H."/>
        </authorList>
    </citation>
    <scope>NUCLEOTIDE SEQUENCE</scope>
    <source>
        <strain evidence="6">PSN309</strain>
    </source>
</reference>
<evidence type="ECO:0000256" key="4">
    <source>
        <dbReference type="SAM" id="MobiDB-lite"/>
    </source>
</evidence>
<keyword evidence="3" id="KW-0520">NAD</keyword>
<comment type="similarity">
    <text evidence="1">Belongs to the NAD(P)-dependent epimerase/dehydratase family.</text>
</comment>
<evidence type="ECO:0000313" key="7">
    <source>
        <dbReference type="Proteomes" id="UP001302126"/>
    </source>
</evidence>